<dbReference type="Proteomes" id="UP000237000">
    <property type="component" value="Unassembled WGS sequence"/>
</dbReference>
<reference evidence="2" key="1">
    <citation type="submission" date="2016-06" db="EMBL/GenBank/DDBJ databases">
        <title>Parallel loss of symbiosis genes in relatives of nitrogen-fixing non-legume Parasponia.</title>
        <authorList>
            <person name="Van Velzen R."/>
            <person name="Holmer R."/>
            <person name="Bu F."/>
            <person name="Rutten L."/>
            <person name="Van Zeijl A."/>
            <person name="Liu W."/>
            <person name="Santuari L."/>
            <person name="Cao Q."/>
            <person name="Sharma T."/>
            <person name="Shen D."/>
            <person name="Roswanjaya Y."/>
            <person name="Wardhani T."/>
            <person name="Kalhor M.S."/>
            <person name="Jansen J."/>
            <person name="Van den Hoogen J."/>
            <person name="Gungor B."/>
            <person name="Hartog M."/>
            <person name="Hontelez J."/>
            <person name="Verver J."/>
            <person name="Yang W.-C."/>
            <person name="Schijlen E."/>
            <person name="Repin R."/>
            <person name="Schilthuizen M."/>
            <person name="Schranz E."/>
            <person name="Heidstra R."/>
            <person name="Miyata K."/>
            <person name="Fedorova E."/>
            <person name="Kohlen W."/>
            <person name="Bisseling T."/>
            <person name="Smit S."/>
            <person name="Geurts R."/>
        </authorList>
    </citation>
    <scope>NUCLEOTIDE SEQUENCE [LARGE SCALE GENOMIC DNA]</scope>
    <source>
        <strain evidence="2">cv. RG33-2</strain>
    </source>
</reference>
<protein>
    <submittedName>
        <fullName evidence="1">Uncharacterized protein</fullName>
    </submittedName>
</protein>
<proteinExistence type="predicted"/>
<dbReference type="AlphaFoldDB" id="A0A2P5F1F5"/>
<comment type="caution">
    <text evidence="1">The sequence shown here is derived from an EMBL/GenBank/DDBJ whole genome shotgun (WGS) entry which is preliminary data.</text>
</comment>
<evidence type="ECO:0000313" key="2">
    <source>
        <dbReference type="Proteomes" id="UP000237000"/>
    </source>
</evidence>
<accession>A0A2P5F1F5</accession>
<gene>
    <name evidence="1" type="ORF">TorRG33x02_126590</name>
</gene>
<evidence type="ECO:0000313" key="1">
    <source>
        <dbReference type="EMBL" id="PON91620.1"/>
    </source>
</evidence>
<name>A0A2P5F1F5_TREOI</name>
<sequence length="101" mass="11429">MLKSLQQDVAMLKSRDATLAGNGNSGSQIALSVHNGASPNLASFAITAIDVLEETPDLITKLLKRLKIRYCLYAHIWIYDQTFRKEMSKEWDNVTKVEFKK</sequence>
<dbReference type="InParanoid" id="A0A2P5F1F5"/>
<organism evidence="1 2">
    <name type="scientific">Trema orientale</name>
    <name type="common">Charcoal tree</name>
    <name type="synonym">Celtis orientalis</name>
    <dbReference type="NCBI Taxonomy" id="63057"/>
    <lineage>
        <taxon>Eukaryota</taxon>
        <taxon>Viridiplantae</taxon>
        <taxon>Streptophyta</taxon>
        <taxon>Embryophyta</taxon>
        <taxon>Tracheophyta</taxon>
        <taxon>Spermatophyta</taxon>
        <taxon>Magnoliopsida</taxon>
        <taxon>eudicotyledons</taxon>
        <taxon>Gunneridae</taxon>
        <taxon>Pentapetalae</taxon>
        <taxon>rosids</taxon>
        <taxon>fabids</taxon>
        <taxon>Rosales</taxon>
        <taxon>Cannabaceae</taxon>
        <taxon>Trema</taxon>
    </lineage>
</organism>
<dbReference type="EMBL" id="JXTC01000073">
    <property type="protein sequence ID" value="PON91620.1"/>
    <property type="molecule type" value="Genomic_DNA"/>
</dbReference>
<keyword evidence="2" id="KW-1185">Reference proteome</keyword>